<evidence type="ECO:0000313" key="2">
    <source>
        <dbReference type="Proteomes" id="UP000068167"/>
    </source>
</evidence>
<protein>
    <submittedName>
        <fullName evidence="1">Uncharacterized protein</fullName>
    </submittedName>
</protein>
<organism evidence="1 2">
    <name type="scientific">Microcystis panniformis FACHB-1757</name>
    <dbReference type="NCBI Taxonomy" id="1638788"/>
    <lineage>
        <taxon>Bacteria</taxon>
        <taxon>Bacillati</taxon>
        <taxon>Cyanobacteriota</taxon>
        <taxon>Cyanophyceae</taxon>
        <taxon>Oscillatoriophycideae</taxon>
        <taxon>Chroococcales</taxon>
        <taxon>Microcystaceae</taxon>
        <taxon>Microcystis</taxon>
    </lineage>
</organism>
<sequence length="37" mass="4126">MALLGLVGKMYSKIQFRQRVSGVHLTFAGIPTISNYQ</sequence>
<dbReference type="KEGG" id="mpk:VL20_797"/>
<proteinExistence type="predicted"/>
<dbReference type="Proteomes" id="UP000068167">
    <property type="component" value="Chromosome"/>
</dbReference>
<dbReference type="AlphaFoldDB" id="A0A0K1RVT1"/>
<accession>A0A0K1RVT1</accession>
<gene>
    <name evidence="1" type="ORF">VL20_797</name>
</gene>
<keyword evidence="2" id="KW-1185">Reference proteome</keyword>
<evidence type="ECO:0000313" key="1">
    <source>
        <dbReference type="EMBL" id="AKV66004.1"/>
    </source>
</evidence>
<reference evidence="1 2" key="1">
    <citation type="journal article" date="2016" name="Stand. Genomic Sci.">
        <title>Complete genome sequence and genomic characterization of Microcystis panniformis FACHB 1757 by third-generation sequencing.</title>
        <authorList>
            <person name="Zhang J.Y."/>
            <person name="Guan R."/>
            <person name="Zhang H.J."/>
            <person name="Li H."/>
            <person name="Xiao P."/>
            <person name="Yu G.L."/>
            <person name="Du L."/>
            <person name="Cao D.M."/>
            <person name="Zhu B.C."/>
            <person name="Li R.H."/>
            <person name="Lu Z.H."/>
        </authorList>
    </citation>
    <scope>NUCLEOTIDE SEQUENCE [LARGE SCALE GENOMIC DNA]</scope>
    <source>
        <strain evidence="1 2">FACHB-1757</strain>
    </source>
</reference>
<dbReference type="EMBL" id="CP011339">
    <property type="protein sequence ID" value="AKV66004.1"/>
    <property type="molecule type" value="Genomic_DNA"/>
</dbReference>
<name>A0A0K1RVT1_9CHRO</name>
<dbReference type="PATRIC" id="fig|1638788.3.peg.802"/>